<dbReference type="InterPro" id="IPR029752">
    <property type="entry name" value="D-isomer_DH_CS1"/>
</dbReference>
<dbReference type="Gene3D" id="3.40.50.720">
    <property type="entry name" value="NAD(P)-binding Rossmann-like Domain"/>
    <property type="match status" value="2"/>
</dbReference>
<proteinExistence type="inferred from homology"/>
<dbReference type="InterPro" id="IPR043322">
    <property type="entry name" value="CtBP"/>
</dbReference>
<dbReference type="CDD" id="cd05299">
    <property type="entry name" value="CtBP_dh"/>
    <property type="match status" value="1"/>
</dbReference>
<dbReference type="SUPFAM" id="SSF52283">
    <property type="entry name" value="Formate/glycerate dehydrogenase catalytic domain-like"/>
    <property type="match status" value="1"/>
</dbReference>
<evidence type="ECO:0000256" key="4">
    <source>
        <dbReference type="RuleBase" id="RU003719"/>
    </source>
</evidence>
<dbReference type="InterPro" id="IPR036291">
    <property type="entry name" value="NAD(P)-bd_dom_sf"/>
</dbReference>
<dbReference type="InterPro" id="IPR006140">
    <property type="entry name" value="D-isomer_DH_NAD-bd"/>
</dbReference>
<evidence type="ECO:0000313" key="8">
    <source>
        <dbReference type="Proteomes" id="UP000619743"/>
    </source>
</evidence>
<dbReference type="InterPro" id="IPR029753">
    <property type="entry name" value="D-isomer_DH_CS"/>
</dbReference>
<name>A0A8J2XNQ4_9GAMM</name>
<dbReference type="AlphaFoldDB" id="A0A8J2XNQ4"/>
<accession>A0A8J2XNQ4</accession>
<protein>
    <submittedName>
        <fullName evidence="7">D-isomer specific 2-hydroxyacid dehydrogenase family protein</fullName>
    </submittedName>
</protein>
<dbReference type="SUPFAM" id="SSF51735">
    <property type="entry name" value="NAD(P)-binding Rossmann-fold domains"/>
    <property type="match status" value="1"/>
</dbReference>
<dbReference type="InterPro" id="IPR006139">
    <property type="entry name" value="D-isomer_2_OHA_DH_cat_dom"/>
</dbReference>
<reference evidence="8" key="1">
    <citation type="journal article" date="2019" name="Int. J. Syst. Evol. Microbiol.">
        <title>The Global Catalogue of Microorganisms (GCM) 10K type strain sequencing project: providing services to taxonomists for standard genome sequencing and annotation.</title>
        <authorList>
            <consortium name="The Broad Institute Genomics Platform"/>
            <consortium name="The Broad Institute Genome Sequencing Center for Infectious Disease"/>
            <person name="Wu L."/>
            <person name="Ma J."/>
        </authorList>
    </citation>
    <scope>NUCLEOTIDE SEQUENCE [LARGE SCALE GENOMIC DNA]</scope>
    <source>
        <strain evidence="8">CGMCC 1.10130</strain>
    </source>
</reference>
<dbReference type="RefSeq" id="WP_087504702.1">
    <property type="nucleotide sequence ID" value="NZ_BMDX01000003.1"/>
</dbReference>
<dbReference type="PANTHER" id="PTHR43761">
    <property type="entry name" value="D-ISOMER SPECIFIC 2-HYDROXYACID DEHYDROGENASE FAMILY PROTEIN (AFU_ORTHOLOGUE AFUA_1G13630)"/>
    <property type="match status" value="1"/>
</dbReference>
<keyword evidence="2 4" id="KW-0560">Oxidoreductase</keyword>
<evidence type="ECO:0000256" key="1">
    <source>
        <dbReference type="ARBA" id="ARBA00005854"/>
    </source>
</evidence>
<feature type="domain" description="D-isomer specific 2-hydroxyacid dehydrogenase NAD-binding" evidence="6">
    <location>
        <begin position="108"/>
        <end position="283"/>
    </location>
</feature>
<gene>
    <name evidence="7" type="ORF">GCM10011369_10250</name>
</gene>
<dbReference type="InterPro" id="IPR050418">
    <property type="entry name" value="D-iso_2-hydroxyacid_DH_PdxB"/>
</dbReference>
<keyword evidence="3" id="KW-0520">NAD</keyword>
<sequence length="314" mass="34364">MKVVVTDCTFESFAHEQAMCDRNGYELAIHQCLGEQELIDAAADADALFVQYAQITDKVMANLKRCKVIVRYGIGVDSIDLDSAQKHGIAVCNVPDYGISEVAEHAASLALSLGRHLPWWDQQIRAGNWPASTATALHSYSQMTVAIVGAGRIGKALIERLRPFGFSFIAYDPFIEAAELAALGISKVTLDEAFVQGDIVSLHLPLTPDTEHLVNLQRLQQMKSSAVLINTSRGALVDTHALAQALKHGSIAFAGIDVFEQEPLAENHPLYACDRAFLSPHIAYYSLESVARLQQYAAEEVERALSNYPLRCPV</sequence>
<feature type="domain" description="D-isomer specific 2-hydroxyacid dehydrogenase catalytic" evidence="5">
    <location>
        <begin position="15"/>
        <end position="311"/>
    </location>
</feature>
<dbReference type="PROSITE" id="PS00671">
    <property type="entry name" value="D_2_HYDROXYACID_DH_3"/>
    <property type="match status" value="1"/>
</dbReference>
<comment type="caution">
    <text evidence="7">The sequence shown here is derived from an EMBL/GenBank/DDBJ whole genome shotgun (WGS) entry which is preliminary data.</text>
</comment>
<keyword evidence="8" id="KW-1185">Reference proteome</keyword>
<comment type="similarity">
    <text evidence="1 4">Belongs to the D-isomer specific 2-hydroxyacid dehydrogenase family.</text>
</comment>
<dbReference type="OrthoDB" id="9805416at2"/>
<evidence type="ECO:0000259" key="6">
    <source>
        <dbReference type="Pfam" id="PF02826"/>
    </source>
</evidence>
<dbReference type="Pfam" id="PF00389">
    <property type="entry name" value="2-Hacid_dh"/>
    <property type="match status" value="1"/>
</dbReference>
<dbReference type="GO" id="GO:0003714">
    <property type="term" value="F:transcription corepressor activity"/>
    <property type="evidence" value="ECO:0007669"/>
    <property type="project" value="InterPro"/>
</dbReference>
<evidence type="ECO:0000313" key="7">
    <source>
        <dbReference type="EMBL" id="GGA70492.1"/>
    </source>
</evidence>
<dbReference type="PROSITE" id="PS00065">
    <property type="entry name" value="D_2_HYDROXYACID_DH_1"/>
    <property type="match status" value="1"/>
</dbReference>
<dbReference type="Pfam" id="PF02826">
    <property type="entry name" value="2-Hacid_dh_C"/>
    <property type="match status" value="1"/>
</dbReference>
<dbReference type="EMBL" id="BMDX01000003">
    <property type="protein sequence ID" value="GGA70492.1"/>
    <property type="molecule type" value="Genomic_DNA"/>
</dbReference>
<dbReference type="Proteomes" id="UP000619743">
    <property type="component" value="Unassembled WGS sequence"/>
</dbReference>
<dbReference type="GO" id="GO:0016616">
    <property type="term" value="F:oxidoreductase activity, acting on the CH-OH group of donors, NAD or NADP as acceptor"/>
    <property type="evidence" value="ECO:0007669"/>
    <property type="project" value="InterPro"/>
</dbReference>
<evidence type="ECO:0000256" key="3">
    <source>
        <dbReference type="ARBA" id="ARBA00023027"/>
    </source>
</evidence>
<dbReference type="PANTHER" id="PTHR43761:SF1">
    <property type="entry name" value="D-ISOMER SPECIFIC 2-HYDROXYACID DEHYDROGENASE CATALYTIC DOMAIN-CONTAINING PROTEIN-RELATED"/>
    <property type="match status" value="1"/>
</dbReference>
<evidence type="ECO:0000259" key="5">
    <source>
        <dbReference type="Pfam" id="PF00389"/>
    </source>
</evidence>
<organism evidence="7 8">
    <name type="scientific">Neiella marina</name>
    <dbReference type="NCBI Taxonomy" id="508461"/>
    <lineage>
        <taxon>Bacteria</taxon>
        <taxon>Pseudomonadati</taxon>
        <taxon>Pseudomonadota</taxon>
        <taxon>Gammaproteobacteria</taxon>
        <taxon>Alteromonadales</taxon>
        <taxon>Echinimonadaceae</taxon>
        <taxon>Neiella</taxon>
    </lineage>
</organism>
<dbReference type="GO" id="GO:0051287">
    <property type="term" value="F:NAD binding"/>
    <property type="evidence" value="ECO:0007669"/>
    <property type="project" value="InterPro"/>
</dbReference>
<evidence type="ECO:0000256" key="2">
    <source>
        <dbReference type="ARBA" id="ARBA00023002"/>
    </source>
</evidence>